<keyword evidence="3" id="KW-1003">Cell membrane</keyword>
<evidence type="ECO:0000256" key="6">
    <source>
        <dbReference type="ARBA" id="ARBA00023136"/>
    </source>
</evidence>
<dbReference type="Pfam" id="PF04226">
    <property type="entry name" value="Transgly_assoc"/>
    <property type="match status" value="1"/>
</dbReference>
<keyword evidence="6 7" id="KW-0472">Membrane</keyword>
<evidence type="ECO:0000256" key="5">
    <source>
        <dbReference type="ARBA" id="ARBA00022989"/>
    </source>
</evidence>
<comment type="subcellular location">
    <subcellularLocation>
        <location evidence="1">Cell membrane</location>
        <topology evidence="1">Multi-pass membrane protein</topology>
    </subcellularLocation>
</comment>
<dbReference type="EMBL" id="AZCU01000019">
    <property type="protein sequence ID" value="KRK22902.1"/>
    <property type="molecule type" value="Genomic_DNA"/>
</dbReference>
<dbReference type="GO" id="GO:0005886">
    <property type="term" value="C:plasma membrane"/>
    <property type="evidence" value="ECO:0007669"/>
    <property type="project" value="UniProtKB-SubCell"/>
</dbReference>
<keyword evidence="5 7" id="KW-1133">Transmembrane helix</keyword>
<sequence>MAAMHWLWVMLVGAAIGAFAGAIVSPERSFGWIGHILAGLIGACLGEVLIGPMGPEFAGMAVFPAVIGSLVVVLMMVTLMYWARAR</sequence>
<comment type="similarity">
    <text evidence="2">Belongs to the UPF0410 family.</text>
</comment>
<evidence type="ECO:0000256" key="2">
    <source>
        <dbReference type="ARBA" id="ARBA00011006"/>
    </source>
</evidence>
<feature type="transmembrane region" description="Helical" evidence="7">
    <location>
        <begin position="57"/>
        <end position="83"/>
    </location>
</feature>
<keyword evidence="4 7" id="KW-0812">Transmembrane</keyword>
<evidence type="ECO:0000256" key="3">
    <source>
        <dbReference type="ARBA" id="ARBA00022475"/>
    </source>
</evidence>
<dbReference type="PANTHER" id="PTHR33884">
    <property type="entry name" value="UPF0410 PROTEIN YMGE"/>
    <property type="match status" value="1"/>
</dbReference>
<feature type="transmembrane region" description="Helical" evidence="7">
    <location>
        <begin position="32"/>
        <end position="51"/>
    </location>
</feature>
<evidence type="ECO:0000313" key="8">
    <source>
        <dbReference type="EMBL" id="KRK22902.1"/>
    </source>
</evidence>
<dbReference type="PANTHER" id="PTHR33884:SF3">
    <property type="entry name" value="UPF0410 PROTEIN YMGE"/>
    <property type="match status" value="1"/>
</dbReference>
<dbReference type="Proteomes" id="UP000051020">
    <property type="component" value="Unassembled WGS sequence"/>
</dbReference>
<evidence type="ECO:0000313" key="9">
    <source>
        <dbReference type="Proteomes" id="UP000051020"/>
    </source>
</evidence>
<evidence type="ECO:0000256" key="1">
    <source>
        <dbReference type="ARBA" id="ARBA00004651"/>
    </source>
</evidence>
<feature type="transmembrane region" description="Helical" evidence="7">
    <location>
        <begin position="6"/>
        <end position="25"/>
    </location>
</feature>
<organism evidence="8 9">
    <name type="scientific">Lactiplantibacillus pentosus DSM 20314</name>
    <dbReference type="NCBI Taxonomy" id="1423791"/>
    <lineage>
        <taxon>Bacteria</taxon>
        <taxon>Bacillati</taxon>
        <taxon>Bacillota</taxon>
        <taxon>Bacilli</taxon>
        <taxon>Lactobacillales</taxon>
        <taxon>Lactobacillaceae</taxon>
        <taxon>Lactiplantibacillus</taxon>
    </lineage>
</organism>
<reference evidence="8 9" key="1">
    <citation type="journal article" date="2015" name="Genome Announc.">
        <title>Expanding the biotechnology potential of lactobacilli through comparative genomics of 213 strains and associated genera.</title>
        <authorList>
            <person name="Sun Z."/>
            <person name="Harris H.M."/>
            <person name="McCann A."/>
            <person name="Guo C."/>
            <person name="Argimon S."/>
            <person name="Zhang W."/>
            <person name="Yang X."/>
            <person name="Jeffery I.B."/>
            <person name="Cooney J.C."/>
            <person name="Kagawa T.F."/>
            <person name="Liu W."/>
            <person name="Song Y."/>
            <person name="Salvetti E."/>
            <person name="Wrobel A."/>
            <person name="Rasinkangas P."/>
            <person name="Parkhill J."/>
            <person name="Rea M.C."/>
            <person name="O'Sullivan O."/>
            <person name="Ritari J."/>
            <person name="Douillard F.P."/>
            <person name="Paul Ross R."/>
            <person name="Yang R."/>
            <person name="Briner A.E."/>
            <person name="Felis G.E."/>
            <person name="de Vos W.M."/>
            <person name="Barrangou R."/>
            <person name="Klaenhammer T.R."/>
            <person name="Caufield P.W."/>
            <person name="Cui Y."/>
            <person name="Zhang H."/>
            <person name="O'Toole P.W."/>
        </authorList>
    </citation>
    <scope>NUCLEOTIDE SEQUENCE [LARGE SCALE GENOMIC DNA]</scope>
    <source>
        <strain evidence="8 9">DSM 20314</strain>
    </source>
</reference>
<accession>A0A837R6C6</accession>
<proteinExistence type="inferred from homology"/>
<evidence type="ECO:0000256" key="7">
    <source>
        <dbReference type="SAM" id="Phobius"/>
    </source>
</evidence>
<gene>
    <name evidence="8" type="ORF">FD24_GL001327</name>
</gene>
<dbReference type="InterPro" id="IPR007341">
    <property type="entry name" value="Transgly_assoc"/>
</dbReference>
<protein>
    <submittedName>
        <fullName evidence="8">Integral membrane protein</fullName>
    </submittedName>
</protein>
<dbReference type="AlphaFoldDB" id="A0A837R6C6"/>
<name>A0A837R6C6_LACPE</name>
<comment type="caution">
    <text evidence="8">The sequence shown here is derived from an EMBL/GenBank/DDBJ whole genome shotgun (WGS) entry which is preliminary data.</text>
</comment>
<evidence type="ECO:0000256" key="4">
    <source>
        <dbReference type="ARBA" id="ARBA00022692"/>
    </source>
</evidence>